<sequence length="78" mass="8791">MPDLDKLLHASPYSDTEALIFHFTNYAGSVTLTFSADAAVLEAAKCTADEFLRLVSENIDKLEEYSREQVPFKFTLED</sequence>
<accession>A0A7R8WL29</accession>
<dbReference type="AlphaFoldDB" id="A0A7R8WL29"/>
<gene>
    <name evidence="1" type="ORF">CTOB1V02_LOCUS8906</name>
</gene>
<organism evidence="1">
    <name type="scientific">Cyprideis torosa</name>
    <dbReference type="NCBI Taxonomy" id="163714"/>
    <lineage>
        <taxon>Eukaryota</taxon>
        <taxon>Metazoa</taxon>
        <taxon>Ecdysozoa</taxon>
        <taxon>Arthropoda</taxon>
        <taxon>Crustacea</taxon>
        <taxon>Oligostraca</taxon>
        <taxon>Ostracoda</taxon>
        <taxon>Podocopa</taxon>
        <taxon>Podocopida</taxon>
        <taxon>Cytherocopina</taxon>
        <taxon>Cytheroidea</taxon>
        <taxon>Cytherideidae</taxon>
        <taxon>Cyprideis</taxon>
    </lineage>
</organism>
<name>A0A7R8WL29_9CRUS</name>
<protein>
    <submittedName>
        <fullName evidence="1">Uncharacterized protein</fullName>
    </submittedName>
</protein>
<reference evidence="1" key="1">
    <citation type="submission" date="2020-11" db="EMBL/GenBank/DDBJ databases">
        <authorList>
            <person name="Tran Van P."/>
        </authorList>
    </citation>
    <scope>NUCLEOTIDE SEQUENCE</scope>
</reference>
<proteinExistence type="predicted"/>
<dbReference type="EMBL" id="OB663156">
    <property type="protein sequence ID" value="CAD7231052.1"/>
    <property type="molecule type" value="Genomic_DNA"/>
</dbReference>
<evidence type="ECO:0000313" key="1">
    <source>
        <dbReference type="EMBL" id="CAD7231052.1"/>
    </source>
</evidence>